<dbReference type="AlphaFoldDB" id="A0A6P4AAM1"/>
<evidence type="ECO:0000313" key="2">
    <source>
        <dbReference type="Proteomes" id="UP001652623"/>
    </source>
</evidence>
<reference evidence="3" key="1">
    <citation type="submission" date="2025-08" db="UniProtKB">
        <authorList>
            <consortium name="RefSeq"/>
        </authorList>
    </citation>
    <scope>IDENTIFICATION</scope>
    <source>
        <tissue evidence="3">Seedling</tissue>
    </source>
</reference>
<dbReference type="FunCoup" id="A0A6P4AAM1">
    <property type="interactions" value="1"/>
</dbReference>
<accession>A0A6P4AAM1</accession>
<feature type="region of interest" description="Disordered" evidence="1">
    <location>
        <begin position="158"/>
        <end position="199"/>
    </location>
</feature>
<keyword evidence="2" id="KW-1185">Reference proteome</keyword>
<name>A0A6P4AAM1_ZIZJJ</name>
<dbReference type="InParanoid" id="A0A6P4AAM1"/>
<feature type="region of interest" description="Disordered" evidence="1">
    <location>
        <begin position="91"/>
        <end position="127"/>
    </location>
</feature>
<dbReference type="GeneID" id="107426210"/>
<dbReference type="KEGG" id="zju:107426210"/>
<dbReference type="RefSeq" id="XP_015891815.1">
    <property type="nucleotide sequence ID" value="XM_016036329.4"/>
</dbReference>
<feature type="compositionally biased region" description="Basic residues" evidence="1">
    <location>
        <begin position="176"/>
        <end position="190"/>
    </location>
</feature>
<dbReference type="Proteomes" id="UP001652623">
    <property type="component" value="Chromosome 9"/>
</dbReference>
<gene>
    <name evidence="3" type="primary">LOC107426210</name>
</gene>
<proteinExistence type="predicted"/>
<dbReference type="PANTHER" id="PTHR31865:SF2">
    <property type="entry name" value="OSJNBA0004B13.24 PROTEIN"/>
    <property type="match status" value="1"/>
</dbReference>
<protein>
    <submittedName>
        <fullName evidence="3">Uncharacterized protein LOC107426210</fullName>
    </submittedName>
</protein>
<evidence type="ECO:0000256" key="1">
    <source>
        <dbReference type="SAM" id="MobiDB-lite"/>
    </source>
</evidence>
<organism evidence="2 3">
    <name type="scientific">Ziziphus jujuba</name>
    <name type="common">Chinese jujube</name>
    <name type="synonym">Ziziphus sativa</name>
    <dbReference type="NCBI Taxonomy" id="326968"/>
    <lineage>
        <taxon>Eukaryota</taxon>
        <taxon>Viridiplantae</taxon>
        <taxon>Streptophyta</taxon>
        <taxon>Embryophyta</taxon>
        <taxon>Tracheophyta</taxon>
        <taxon>Spermatophyta</taxon>
        <taxon>Magnoliopsida</taxon>
        <taxon>eudicotyledons</taxon>
        <taxon>Gunneridae</taxon>
        <taxon>Pentapetalae</taxon>
        <taxon>rosids</taxon>
        <taxon>fabids</taxon>
        <taxon>Rosales</taxon>
        <taxon>Rhamnaceae</taxon>
        <taxon>Paliureae</taxon>
        <taxon>Ziziphus</taxon>
    </lineage>
</organism>
<evidence type="ECO:0000313" key="3">
    <source>
        <dbReference type="RefSeq" id="XP_015891815.1"/>
    </source>
</evidence>
<dbReference type="PANTHER" id="PTHR31865">
    <property type="entry name" value="OSJNBA0071G03.3 PROTEIN"/>
    <property type="match status" value="1"/>
</dbReference>
<sequence length="339" mass="37721">MKMASDESMSIRSCISIQEDEDVDEITDEAVDDHDHHLILNESHLHNFSSRLSMRTSSSFFCGAEDDDDDEATDNDMRMYMSRLSIEGFDGDVDDQFSDDHDKQQGTLTASSDSDKEVGCYSLPATPPRRRVLGGAVNQKHGIRMGSVKGYASENEVGDHHIHNHVGQKMMYYSSRNKRRRKRERSRRMRMSMSMSSRRNKLKDVIMDEEDQQMEIMSKYSNSINSGESESGGMTGGGGGGLVVITRPKGGRRSLCMGMEEVKACRDLGFELEHQRMLEMSTTPTTAFSFDTASSGGNSPIANWRISSPGDDPRDVKARLKVWAQAVALASASQHTPPA</sequence>